<evidence type="ECO:0000256" key="1">
    <source>
        <dbReference type="SAM" id="Phobius"/>
    </source>
</evidence>
<protein>
    <recommendedName>
        <fullName evidence="4">Modulator of FtsH protease</fullName>
    </recommendedName>
</protein>
<proteinExistence type="predicted"/>
<evidence type="ECO:0000313" key="3">
    <source>
        <dbReference type="Proteomes" id="UP000295818"/>
    </source>
</evidence>
<accession>A0ABY2BJ80</accession>
<keyword evidence="1" id="KW-0812">Transmembrane</keyword>
<dbReference type="Proteomes" id="UP000295818">
    <property type="component" value="Unassembled WGS sequence"/>
</dbReference>
<keyword evidence="1" id="KW-1133">Transmembrane helix</keyword>
<reference evidence="2 3" key="1">
    <citation type="journal article" date="2015" name="Stand. Genomic Sci.">
        <title>Genomic Encyclopedia of Bacterial and Archaeal Type Strains, Phase III: the genomes of soil and plant-associated and newly described type strains.</title>
        <authorList>
            <person name="Whitman W.B."/>
            <person name="Woyke T."/>
            <person name="Klenk H.P."/>
            <person name="Zhou Y."/>
            <person name="Lilburn T.G."/>
            <person name="Beck B.J."/>
            <person name="De Vos P."/>
            <person name="Vandamme P."/>
            <person name="Eisen J.A."/>
            <person name="Garrity G."/>
            <person name="Hugenholtz P."/>
            <person name="Kyrpides N.C."/>
        </authorList>
    </citation>
    <scope>NUCLEOTIDE SEQUENCE [LARGE SCALE GENOMIC DNA]</scope>
    <source>
        <strain evidence="2 3">VKM Ac-2538</strain>
    </source>
</reference>
<feature type="transmembrane region" description="Helical" evidence="1">
    <location>
        <begin position="42"/>
        <end position="62"/>
    </location>
</feature>
<comment type="caution">
    <text evidence="2">The sequence shown here is derived from an EMBL/GenBank/DDBJ whole genome shotgun (WGS) entry which is preliminary data.</text>
</comment>
<evidence type="ECO:0000313" key="2">
    <source>
        <dbReference type="EMBL" id="TCO21683.1"/>
    </source>
</evidence>
<dbReference type="RefSeq" id="WP_132190258.1">
    <property type="nucleotide sequence ID" value="NZ_SLWM01000007.1"/>
</dbReference>
<keyword evidence="1" id="KW-0472">Membrane</keyword>
<feature type="transmembrane region" description="Helical" evidence="1">
    <location>
        <begin position="74"/>
        <end position="92"/>
    </location>
</feature>
<feature type="transmembrane region" description="Helical" evidence="1">
    <location>
        <begin position="104"/>
        <end position="127"/>
    </location>
</feature>
<keyword evidence="3" id="KW-1185">Reference proteome</keyword>
<name>A0ABY2BJ80_9ACTN</name>
<evidence type="ECO:0008006" key="4">
    <source>
        <dbReference type="Google" id="ProtNLM"/>
    </source>
</evidence>
<feature type="transmembrane region" description="Helical" evidence="1">
    <location>
        <begin position="133"/>
        <end position="156"/>
    </location>
</feature>
<dbReference type="EMBL" id="SLWM01000007">
    <property type="protein sequence ID" value="TCO21683.1"/>
    <property type="molecule type" value="Genomic_DNA"/>
</dbReference>
<organism evidence="2 3">
    <name type="scientific">Kribbella orskensis</name>
    <dbReference type="NCBI Taxonomy" id="2512216"/>
    <lineage>
        <taxon>Bacteria</taxon>
        <taxon>Bacillati</taxon>
        <taxon>Actinomycetota</taxon>
        <taxon>Actinomycetes</taxon>
        <taxon>Propionibacteriales</taxon>
        <taxon>Kribbellaceae</taxon>
        <taxon>Kribbella</taxon>
    </lineage>
</organism>
<gene>
    <name evidence="2" type="ORF">EV644_1074</name>
</gene>
<sequence length="164" mass="16446">MDKWQGMGVVTGGAAAALAGLLFVAVTLRIDVIAAARDLRSPAAQTLALFVTSLVVAIVLVIPDQTERTAGIELFVVALASAAALLVLNRGAKQVTAPSALGSLLEAVSPTAVSVVLIGVGGVLAAVGWDPGLYFLVPGIVAALVGGVVNAWLFLLKIPATPAN</sequence>
<feature type="transmembrane region" description="Helical" evidence="1">
    <location>
        <begin position="6"/>
        <end position="30"/>
    </location>
</feature>